<dbReference type="EMBL" id="GCKF01025608">
    <property type="protein sequence ID" value="JAG98437.1"/>
    <property type="molecule type" value="Transcribed_RNA"/>
</dbReference>
<dbReference type="GO" id="GO:0003677">
    <property type="term" value="F:DNA binding"/>
    <property type="evidence" value="ECO:0007669"/>
    <property type="project" value="UniProtKB-KW"/>
</dbReference>
<evidence type="ECO:0000256" key="1">
    <source>
        <dbReference type="ARBA" id="ARBA00004123"/>
    </source>
</evidence>
<keyword evidence="3" id="KW-0238">DNA-binding</keyword>
<dbReference type="GO" id="GO:0006355">
    <property type="term" value="P:regulation of DNA-templated transcription"/>
    <property type="evidence" value="ECO:0007669"/>
    <property type="project" value="InterPro"/>
</dbReference>
<comment type="subcellular location">
    <subcellularLocation>
        <location evidence="1">Nucleus</location>
    </subcellularLocation>
</comment>
<dbReference type="Gene3D" id="2.170.150.80">
    <property type="entry name" value="NAC domain"/>
    <property type="match status" value="1"/>
</dbReference>
<evidence type="ECO:0000256" key="5">
    <source>
        <dbReference type="ARBA" id="ARBA00023242"/>
    </source>
</evidence>
<evidence type="ECO:0000313" key="8">
    <source>
        <dbReference type="EMBL" id="JAG98437.1"/>
    </source>
</evidence>
<evidence type="ECO:0000256" key="3">
    <source>
        <dbReference type="ARBA" id="ARBA00023125"/>
    </source>
</evidence>
<feature type="compositionally biased region" description="Polar residues" evidence="6">
    <location>
        <begin position="210"/>
        <end position="222"/>
    </location>
</feature>
<accession>A0A0D6R3P9</accession>
<dbReference type="PROSITE" id="PS51005">
    <property type="entry name" value="NAC"/>
    <property type="match status" value="1"/>
</dbReference>
<dbReference type="SUPFAM" id="SSF101941">
    <property type="entry name" value="NAC domain"/>
    <property type="match status" value="1"/>
</dbReference>
<dbReference type="FunFam" id="2.170.150.80:FF:000004">
    <property type="entry name" value="NAC transcription factor"/>
    <property type="match status" value="1"/>
</dbReference>
<organism evidence="8">
    <name type="scientific">Araucaria cunninghamii</name>
    <name type="common">Hoop pine</name>
    <name type="synonym">Moreton Bay pine</name>
    <dbReference type="NCBI Taxonomy" id="56994"/>
    <lineage>
        <taxon>Eukaryota</taxon>
        <taxon>Viridiplantae</taxon>
        <taxon>Streptophyta</taxon>
        <taxon>Embryophyta</taxon>
        <taxon>Tracheophyta</taxon>
        <taxon>Spermatophyta</taxon>
        <taxon>Pinopsida</taxon>
        <taxon>Pinidae</taxon>
        <taxon>Conifers II</taxon>
        <taxon>Araucariales</taxon>
        <taxon>Araucariaceae</taxon>
        <taxon>Araucaria</taxon>
    </lineage>
</organism>
<sequence length="381" mass="43477">MSRRNAEAELQLPPGFRFFPTDEELIVHYLCKKATSQSLPVPIIAEVDLYKFDPWQLPEKALFGEKEWYFFTPRDRKYPNGSRPNRAAGSGYWKATGADKPISSKVGNKRVGIKKALVFYAGKAPKGTKTNWIMHEYRLADVSRPARKKGSLRLDDWVLCRIYNKKSSSEKIALQQKESSMDEAMDSFEATDEKEVENPLPMDSTEHSSIEQTKLSSLNSGKMDPSITNYNVMSSPGHHMKYNMISQNPDLQQNTIPFNEITVKAPSRTPAFGPFYPSNQWTNYNSANVVSGFHTDSSSSRPSSSSEPISEREEVQSSFKLETFSMEEQQPFFNFDLEGLQNSLPQLDQIIFPDSYQDYMTNFTVSDYLPKFYSNDNVLMQ</sequence>
<proteinExistence type="predicted"/>
<name>A0A0D6R3P9_ARACU</name>
<feature type="compositionally biased region" description="Acidic residues" evidence="6">
    <location>
        <begin position="181"/>
        <end position="190"/>
    </location>
</feature>
<keyword evidence="2" id="KW-0805">Transcription regulation</keyword>
<evidence type="ECO:0000256" key="4">
    <source>
        <dbReference type="ARBA" id="ARBA00023163"/>
    </source>
</evidence>
<dbReference type="AlphaFoldDB" id="A0A0D6R3P9"/>
<dbReference type="GO" id="GO:0005634">
    <property type="term" value="C:nucleus"/>
    <property type="evidence" value="ECO:0007669"/>
    <property type="project" value="UniProtKB-SubCell"/>
</dbReference>
<evidence type="ECO:0000256" key="2">
    <source>
        <dbReference type="ARBA" id="ARBA00023015"/>
    </source>
</evidence>
<feature type="region of interest" description="Disordered" evidence="6">
    <location>
        <begin position="173"/>
        <end position="222"/>
    </location>
</feature>
<keyword evidence="5" id="KW-0539">Nucleus</keyword>
<dbReference type="PANTHER" id="PTHR31719:SF94">
    <property type="entry name" value="PROTEIN ATAF2"/>
    <property type="match status" value="1"/>
</dbReference>
<dbReference type="Pfam" id="PF02365">
    <property type="entry name" value="NAM"/>
    <property type="match status" value="1"/>
</dbReference>
<feature type="domain" description="NAC" evidence="7">
    <location>
        <begin position="12"/>
        <end position="165"/>
    </location>
</feature>
<reference evidence="8" key="1">
    <citation type="submission" date="2015-03" db="EMBL/GenBank/DDBJ databases">
        <title>A transcriptome of Araucaria cunninghamii, an australian fine timber species.</title>
        <authorList>
            <person name="Jing Yi C.J.Y."/>
            <person name="Yin San L.Y.S."/>
            <person name="Abdul Karim S.S."/>
            <person name="Wan Azmi N.N."/>
            <person name="Hercus R.R."/>
            <person name="Croft L.L."/>
        </authorList>
    </citation>
    <scope>NUCLEOTIDE SEQUENCE</scope>
    <source>
        <strain evidence="8">MI0301</strain>
        <tissue evidence="8">Leaf</tissue>
    </source>
</reference>
<dbReference type="InterPro" id="IPR036093">
    <property type="entry name" value="NAC_dom_sf"/>
</dbReference>
<protein>
    <recommendedName>
        <fullName evidence="7">NAC domain-containing protein</fullName>
    </recommendedName>
</protein>
<dbReference type="PANTHER" id="PTHR31719">
    <property type="entry name" value="NAC TRANSCRIPTION FACTOR 56"/>
    <property type="match status" value="1"/>
</dbReference>
<dbReference type="InterPro" id="IPR003441">
    <property type="entry name" value="NAC-dom"/>
</dbReference>
<feature type="compositionally biased region" description="Low complexity" evidence="6">
    <location>
        <begin position="297"/>
        <end position="308"/>
    </location>
</feature>
<evidence type="ECO:0000259" key="7">
    <source>
        <dbReference type="PROSITE" id="PS51005"/>
    </source>
</evidence>
<keyword evidence="4" id="KW-0804">Transcription</keyword>
<evidence type="ECO:0000256" key="6">
    <source>
        <dbReference type="SAM" id="MobiDB-lite"/>
    </source>
</evidence>
<feature type="region of interest" description="Disordered" evidence="6">
    <location>
        <begin position="293"/>
        <end position="313"/>
    </location>
</feature>